<dbReference type="NCBIfam" id="TIGR03575">
    <property type="entry name" value="selen_PSTK_euk"/>
    <property type="match status" value="1"/>
</dbReference>
<dbReference type="GeneID" id="110087226"/>
<name>A0A6J0UYK5_9SAUR</name>
<keyword evidence="3" id="KW-1185">Reference proteome</keyword>
<evidence type="ECO:0000256" key="2">
    <source>
        <dbReference type="ARBA" id="ARBA00022840"/>
    </source>
</evidence>
<reference evidence="4 5" key="1">
    <citation type="submission" date="2025-05" db="UniProtKB">
        <authorList>
            <consortium name="RefSeq"/>
        </authorList>
    </citation>
    <scope>IDENTIFICATION</scope>
</reference>
<dbReference type="InterPro" id="IPR013641">
    <property type="entry name" value="KTI12/PSTK"/>
</dbReference>
<evidence type="ECO:0000256" key="1">
    <source>
        <dbReference type="ARBA" id="ARBA00022741"/>
    </source>
</evidence>
<proteinExistence type="predicted"/>
<dbReference type="InterPro" id="IPR052648">
    <property type="entry name" value="Ser-tRNA(Sec)_kinase"/>
</dbReference>
<dbReference type="SUPFAM" id="SSF52540">
    <property type="entry name" value="P-loop containing nucleoside triphosphate hydrolases"/>
    <property type="match status" value="1"/>
</dbReference>
<dbReference type="GO" id="GO:0016301">
    <property type="term" value="F:kinase activity"/>
    <property type="evidence" value="ECO:0007669"/>
    <property type="project" value="UniProtKB-KW"/>
</dbReference>
<keyword evidence="1" id="KW-0547">Nucleotide-binding</keyword>
<dbReference type="InterPro" id="IPR020028">
    <property type="entry name" value="L-seryl-tRNA_Sec_kinase_euk"/>
</dbReference>
<evidence type="ECO:0000313" key="5">
    <source>
        <dbReference type="RefSeq" id="XP_020664410.2"/>
    </source>
</evidence>
<dbReference type="RefSeq" id="XP_020664408.2">
    <property type="nucleotide sequence ID" value="XM_020808749.2"/>
</dbReference>
<keyword evidence="4 5" id="KW-0418">Kinase</keyword>
<evidence type="ECO:0000313" key="4">
    <source>
        <dbReference type="RefSeq" id="XP_020664408.2"/>
    </source>
</evidence>
<protein>
    <submittedName>
        <fullName evidence="4 5">L-seryl-tRNA(Sec) kinase</fullName>
    </submittedName>
</protein>
<dbReference type="Gene3D" id="3.40.50.300">
    <property type="entry name" value="P-loop containing nucleotide triphosphate hydrolases"/>
    <property type="match status" value="1"/>
</dbReference>
<keyword evidence="2" id="KW-0067">ATP-binding</keyword>
<accession>A0A6J0UYK5</accession>
<dbReference type="CTD" id="118672"/>
<dbReference type="Pfam" id="PF08433">
    <property type="entry name" value="KTI12"/>
    <property type="match status" value="2"/>
</dbReference>
<keyword evidence="4 5" id="KW-0808">Transferase</keyword>
<dbReference type="OrthoDB" id="9972657at2759"/>
<dbReference type="RefSeq" id="XP_020664410.2">
    <property type="nucleotide sequence ID" value="XM_020808751.2"/>
</dbReference>
<dbReference type="Proteomes" id="UP001652642">
    <property type="component" value="Chromosome 3"/>
</dbReference>
<organism evidence="3 5">
    <name type="scientific">Pogona vitticeps</name>
    <name type="common">central bearded dragon</name>
    <dbReference type="NCBI Taxonomy" id="103695"/>
    <lineage>
        <taxon>Eukaryota</taxon>
        <taxon>Metazoa</taxon>
        <taxon>Chordata</taxon>
        <taxon>Craniata</taxon>
        <taxon>Vertebrata</taxon>
        <taxon>Euteleostomi</taxon>
        <taxon>Lepidosauria</taxon>
        <taxon>Squamata</taxon>
        <taxon>Bifurcata</taxon>
        <taxon>Unidentata</taxon>
        <taxon>Episquamata</taxon>
        <taxon>Toxicofera</taxon>
        <taxon>Iguania</taxon>
        <taxon>Acrodonta</taxon>
        <taxon>Agamidae</taxon>
        <taxon>Amphibolurinae</taxon>
        <taxon>Pogona</taxon>
    </lineage>
</organism>
<dbReference type="AlphaFoldDB" id="A0A6J0UYK5"/>
<dbReference type="PANTHER" id="PTHR20873">
    <property type="entry name" value="L-SERYL-TRNA(SEC) KINASE"/>
    <property type="match status" value="1"/>
</dbReference>
<evidence type="ECO:0000313" key="3">
    <source>
        <dbReference type="Proteomes" id="UP001652642"/>
    </source>
</evidence>
<dbReference type="GO" id="GO:0000049">
    <property type="term" value="F:tRNA binding"/>
    <property type="evidence" value="ECO:0007669"/>
    <property type="project" value="TreeGrafter"/>
</dbReference>
<dbReference type="PANTHER" id="PTHR20873:SF0">
    <property type="entry name" value="L-SERYL-TRNA(SEC) KINASE"/>
    <property type="match status" value="1"/>
</dbReference>
<dbReference type="KEGG" id="pvt:110087226"/>
<dbReference type="InterPro" id="IPR027417">
    <property type="entry name" value="P-loop_NTPase"/>
</dbReference>
<dbReference type="GO" id="GO:0005524">
    <property type="term" value="F:ATP binding"/>
    <property type="evidence" value="ECO:0007669"/>
    <property type="project" value="UniProtKB-KW"/>
</dbReference>
<gene>
    <name evidence="4 5" type="primary">PSTK</name>
</gene>
<sequence length="362" mass="41658">MAQQEQKDKDHQMGLCLLCGLPAAGKTTVAQALSRSLRKCKGWQCVLLSYDDLIPVEAFSQTEDTLEPEAQQPLISRWRLHRHELLLYLEHFLQALIAGCHYYSPLPSRTETTWKSFVCSLKEQGLISTGKEDSASCQYLIDSPSLTPIYFILDDNFYYRSMRYEVYQLARRYTLGFCQLFLDCQVEVCMQRNSQRKCPLPEETICAMVQKMECPNPEKYAWERNSLILKSAEYSLADNFQVLDLLSTALEHPVKPLEENMEAKEMDRAICAASVLHQADQGIRRIVSQIMQNAKDYNLSPHEMKSFATELNKLKAAFLEDLRHKSNEKNQSCVQNNIFNVNVALLFSQQADVVVKKYLNKQ</sequence>